<comment type="caution">
    <text evidence="1">The sequence shown here is derived from an EMBL/GenBank/DDBJ whole genome shotgun (WGS) entry which is preliminary data.</text>
</comment>
<keyword evidence="2" id="KW-1185">Reference proteome</keyword>
<dbReference type="AlphaFoldDB" id="A0A9D4UXW4"/>
<accession>A0A9D4UXW4</accession>
<protein>
    <submittedName>
        <fullName evidence="1">Uncharacterized protein</fullName>
    </submittedName>
</protein>
<dbReference type="Proteomes" id="UP000886520">
    <property type="component" value="Chromosome 9"/>
</dbReference>
<name>A0A9D4UXW4_ADICA</name>
<reference evidence="1" key="1">
    <citation type="submission" date="2021-01" db="EMBL/GenBank/DDBJ databases">
        <title>Adiantum capillus-veneris genome.</title>
        <authorList>
            <person name="Fang Y."/>
            <person name="Liao Q."/>
        </authorList>
    </citation>
    <scope>NUCLEOTIDE SEQUENCE</scope>
    <source>
        <strain evidence="1">H3</strain>
        <tissue evidence="1">Leaf</tissue>
    </source>
</reference>
<sequence>MAICYVLSENSTFLRALGLAQNSESACSPGTLSFSLYLYLILISMQRDSCKIQSDHILDTHSTTSWKKGAVVEMNERVWVWWGVGDEEMAREEWRGLRS</sequence>
<proteinExistence type="predicted"/>
<evidence type="ECO:0000313" key="2">
    <source>
        <dbReference type="Proteomes" id="UP000886520"/>
    </source>
</evidence>
<evidence type="ECO:0000313" key="1">
    <source>
        <dbReference type="EMBL" id="KAI5075906.1"/>
    </source>
</evidence>
<gene>
    <name evidence="1" type="ORF">GOP47_0009982</name>
</gene>
<organism evidence="1 2">
    <name type="scientific">Adiantum capillus-veneris</name>
    <name type="common">Maidenhair fern</name>
    <dbReference type="NCBI Taxonomy" id="13818"/>
    <lineage>
        <taxon>Eukaryota</taxon>
        <taxon>Viridiplantae</taxon>
        <taxon>Streptophyta</taxon>
        <taxon>Embryophyta</taxon>
        <taxon>Tracheophyta</taxon>
        <taxon>Polypodiopsida</taxon>
        <taxon>Polypodiidae</taxon>
        <taxon>Polypodiales</taxon>
        <taxon>Pteridineae</taxon>
        <taxon>Pteridaceae</taxon>
        <taxon>Vittarioideae</taxon>
        <taxon>Adiantum</taxon>
    </lineage>
</organism>
<dbReference type="EMBL" id="JABFUD020000009">
    <property type="protein sequence ID" value="KAI5075906.1"/>
    <property type="molecule type" value="Genomic_DNA"/>
</dbReference>